<keyword evidence="2" id="KW-1185">Reference proteome</keyword>
<accession>A0ACC0DBB1</accession>
<proteinExistence type="predicted"/>
<dbReference type="EMBL" id="MU394293">
    <property type="protein sequence ID" value="KAI6089947.1"/>
    <property type="molecule type" value="Genomic_DNA"/>
</dbReference>
<evidence type="ECO:0000313" key="1">
    <source>
        <dbReference type="EMBL" id="KAI6089947.1"/>
    </source>
</evidence>
<organism evidence="1 2">
    <name type="scientific">Hypoxylon rubiginosum</name>
    <dbReference type="NCBI Taxonomy" id="110542"/>
    <lineage>
        <taxon>Eukaryota</taxon>
        <taxon>Fungi</taxon>
        <taxon>Dikarya</taxon>
        <taxon>Ascomycota</taxon>
        <taxon>Pezizomycotina</taxon>
        <taxon>Sordariomycetes</taxon>
        <taxon>Xylariomycetidae</taxon>
        <taxon>Xylariales</taxon>
        <taxon>Hypoxylaceae</taxon>
        <taxon>Hypoxylon</taxon>
    </lineage>
</organism>
<protein>
    <submittedName>
        <fullName evidence="1">Uncharacterized protein</fullName>
    </submittedName>
</protein>
<sequence>MDPIATVALLCNVLDLTERAYKCLKKAKETYESTVGLSEEHQQLLDCTNELAAILDEVQNSQANLNGLRNEDVHIQDVANKCKDISSDIIVLLEECKSKGPRSVISTIKGVAKSIRHEKRLQTHQANLEKSRQTLHLAITLSARAQINNVQKTLDQERVKNYKLRKELGAFQLKLGTLNDMTDQLQQTLNLCHQAQKARKLHAVLQILSDGNGRKSNPRYDDVFEASSGTLDWVLLEPQKIFKLEQDIELTFVDWLRGGKGIFHVIGKPGAGKSILMKFIWDHNITKAMLKEWAGGSKLLCMKYFFWKPEPGQSGLRGFKSSLMSSMLEQAPSLLDTLAPEPMGDCISYEQLSQAFDLLLKSPQTLDAYRVFLLIDGLDEFDEERNPEDHHDLVRLIQTWASQSEGKVKICVSSREYEAFIAMERHQKMTLQNLTRKDIKTYVTERLKSHPRFPQLREYCQKTTMRLHEDCGKFLSNACDPDCLVEHIVSVSDGVFLWVRLVMVQVRKCLSADINLHNIWEHVDSQPKPLTDFIKHMLNTILPLHQRQAYILLSIMHRYELAGKDIQVPLGGASYLCNELDQHNATSLNGRGVALQEAESRILTQEEIIARFNGLIEVSDKNYLIIKLPILIFSHRSIVEILRDNLDAKLMEHDITQIELGTWACHMALRESNHFFKFLSQERDNLYFGNKYLRVRLLDFLLFLRDRDLFKDPSVPQLLDLVEDTCLTLQLGSGRYSDQHWEELSFKVGTHDFYVDYFSFLGLTMSFGYVEALPWILKVLSKIPKRGHLVYILLWECMPELLWVKNWGRNTSHVFLMALLERGFIGIDLIHNEQDARAVTCGYHTAKSWIAYVRRMLKIESQNNNDWAIVELWLDRGANPRIYQALGELYANVEIDGKWRWIKTTRRGYLLDFESHERDDKVMLRDFIARSDAPNKARLLELVDRNEHMIEVGQAADVPQEALDTSEEN</sequence>
<gene>
    <name evidence="1" type="ORF">F4821DRAFT_45272</name>
</gene>
<dbReference type="Proteomes" id="UP001497680">
    <property type="component" value="Unassembled WGS sequence"/>
</dbReference>
<evidence type="ECO:0000313" key="2">
    <source>
        <dbReference type="Proteomes" id="UP001497680"/>
    </source>
</evidence>
<name>A0ACC0DBB1_9PEZI</name>
<reference evidence="1 2" key="1">
    <citation type="journal article" date="2022" name="New Phytol.">
        <title>Ecological generalism drives hyperdiversity of secondary metabolite gene clusters in xylarialean endophytes.</title>
        <authorList>
            <person name="Franco M.E.E."/>
            <person name="Wisecaver J.H."/>
            <person name="Arnold A.E."/>
            <person name="Ju Y.M."/>
            <person name="Slot J.C."/>
            <person name="Ahrendt S."/>
            <person name="Moore L.P."/>
            <person name="Eastman K.E."/>
            <person name="Scott K."/>
            <person name="Konkel Z."/>
            <person name="Mondo S.J."/>
            <person name="Kuo A."/>
            <person name="Hayes R.D."/>
            <person name="Haridas S."/>
            <person name="Andreopoulos B."/>
            <person name="Riley R."/>
            <person name="LaButti K."/>
            <person name="Pangilinan J."/>
            <person name="Lipzen A."/>
            <person name="Amirebrahimi M."/>
            <person name="Yan J."/>
            <person name="Adam C."/>
            <person name="Keymanesh K."/>
            <person name="Ng V."/>
            <person name="Louie K."/>
            <person name="Northen T."/>
            <person name="Drula E."/>
            <person name="Henrissat B."/>
            <person name="Hsieh H.M."/>
            <person name="Youens-Clark K."/>
            <person name="Lutzoni F."/>
            <person name="Miadlikowska J."/>
            <person name="Eastwood D.C."/>
            <person name="Hamelin R.C."/>
            <person name="Grigoriev I.V."/>
            <person name="U'Ren J.M."/>
        </authorList>
    </citation>
    <scope>NUCLEOTIDE SEQUENCE [LARGE SCALE GENOMIC DNA]</scope>
    <source>
        <strain evidence="1 2">ER1909</strain>
    </source>
</reference>
<comment type="caution">
    <text evidence="1">The sequence shown here is derived from an EMBL/GenBank/DDBJ whole genome shotgun (WGS) entry which is preliminary data.</text>
</comment>